<dbReference type="Proteomes" id="UP000179807">
    <property type="component" value="Unassembled WGS sequence"/>
</dbReference>
<keyword evidence="1" id="KW-1133">Transmembrane helix</keyword>
<evidence type="ECO:0008006" key="4">
    <source>
        <dbReference type="Google" id="ProtNLM"/>
    </source>
</evidence>
<keyword evidence="1" id="KW-0812">Transmembrane</keyword>
<dbReference type="VEuPathDB" id="TrichDB:TRFO_36810"/>
<keyword evidence="1" id="KW-0472">Membrane</keyword>
<accession>A0A1J4JHQ8</accession>
<dbReference type="GeneID" id="94845758"/>
<organism evidence="2 3">
    <name type="scientific">Tritrichomonas foetus</name>
    <dbReference type="NCBI Taxonomy" id="1144522"/>
    <lineage>
        <taxon>Eukaryota</taxon>
        <taxon>Metamonada</taxon>
        <taxon>Parabasalia</taxon>
        <taxon>Tritrichomonadida</taxon>
        <taxon>Tritrichomonadidae</taxon>
        <taxon>Tritrichomonas</taxon>
    </lineage>
</organism>
<keyword evidence="3" id="KW-1185">Reference proteome</keyword>
<feature type="transmembrane region" description="Helical" evidence="1">
    <location>
        <begin position="6"/>
        <end position="30"/>
    </location>
</feature>
<dbReference type="OrthoDB" id="10651717at2759"/>
<dbReference type="EMBL" id="MLAK01001141">
    <property type="protein sequence ID" value="OHS97029.1"/>
    <property type="molecule type" value="Genomic_DNA"/>
</dbReference>
<comment type="caution">
    <text evidence="2">The sequence shown here is derived from an EMBL/GenBank/DDBJ whole genome shotgun (WGS) entry which is preliminary data.</text>
</comment>
<name>A0A1J4JHQ8_9EUKA</name>
<sequence length="397" mass="46146">MILPGKYIIIATKIILPAIIFPSLFINLVFKTKNRQHKEYIRFQTRLAMDTPKFKLNDRLKNIFSWLNFDNINNYVFEFQSNFPQCPLCNFTVHNPNVTRDDSKDLVMSFLIGRLAGVIPFIHTLRSTGCKAQIVIFTDTLTIQMINNTVGSYMKNCGVHIIDMGIYKKVKYHRHIYYIKYLTASTFLNAHSGFGRVLLTDLSDVIFQGNPFLTPLPNDNSVIACEEFEMNKGAAVHWTKGSEYEVLKVLVQIKKDSNISFYPRQAKYYNGGLFFGPVHIVKNHTNNVVNLINSLNQNQLNRLNKINTRVEEQSVHSFAINEYLRKNSSITVINDGPHHEIFMLWGRHMEKNQRFPNFIYKGNYPTLYHLIYMDKGYCKSIARACPPIFNFSNYYRC</sequence>
<dbReference type="InterPro" id="IPR029044">
    <property type="entry name" value="Nucleotide-diphossugar_trans"/>
</dbReference>
<dbReference type="RefSeq" id="XP_068350166.1">
    <property type="nucleotide sequence ID" value="XM_068511054.1"/>
</dbReference>
<gene>
    <name evidence="2" type="ORF">TRFO_36810</name>
</gene>
<dbReference type="SUPFAM" id="SSF53448">
    <property type="entry name" value="Nucleotide-diphospho-sugar transferases"/>
    <property type="match status" value="1"/>
</dbReference>
<proteinExistence type="predicted"/>
<protein>
    <recommendedName>
        <fullName evidence="4">Nucleotide-diphospho-sugar transferase domain-containing protein</fullName>
    </recommendedName>
</protein>
<evidence type="ECO:0000256" key="1">
    <source>
        <dbReference type="SAM" id="Phobius"/>
    </source>
</evidence>
<evidence type="ECO:0000313" key="2">
    <source>
        <dbReference type="EMBL" id="OHS97029.1"/>
    </source>
</evidence>
<reference evidence="2" key="1">
    <citation type="submission" date="2016-10" db="EMBL/GenBank/DDBJ databases">
        <authorList>
            <person name="Benchimol M."/>
            <person name="Almeida L.G."/>
            <person name="Vasconcelos A.T."/>
            <person name="Perreira-Neves A."/>
            <person name="Rosa I.A."/>
            <person name="Tasca T."/>
            <person name="Bogo M.R."/>
            <person name="de Souza W."/>
        </authorList>
    </citation>
    <scope>NUCLEOTIDE SEQUENCE [LARGE SCALE GENOMIC DNA]</scope>
    <source>
        <strain evidence="2">K</strain>
    </source>
</reference>
<dbReference type="AlphaFoldDB" id="A0A1J4JHQ8"/>
<evidence type="ECO:0000313" key="3">
    <source>
        <dbReference type="Proteomes" id="UP000179807"/>
    </source>
</evidence>